<keyword evidence="1 4" id="KW-0349">Heme</keyword>
<dbReference type="EMBL" id="CP053708">
    <property type="protein sequence ID" value="QKE92841.1"/>
    <property type="molecule type" value="Genomic_DNA"/>
</dbReference>
<dbReference type="SUPFAM" id="SSF46626">
    <property type="entry name" value="Cytochrome c"/>
    <property type="match status" value="1"/>
</dbReference>
<reference evidence="6 7" key="1">
    <citation type="journal article" date="2014" name="World J. Microbiol. Biotechnol.">
        <title>Biodiversity and physiological characteristics of Antarctic and Arctic lichens-associated bacteria.</title>
        <authorList>
            <person name="Lee Y.M."/>
            <person name="Kim E.H."/>
            <person name="Lee H.K."/>
            <person name="Hong S.G."/>
        </authorList>
    </citation>
    <scope>NUCLEOTIDE SEQUENCE [LARGE SCALE GENOMIC DNA]</scope>
    <source>
        <strain evidence="6 7">PAMC 26569</strain>
    </source>
</reference>
<evidence type="ECO:0000256" key="1">
    <source>
        <dbReference type="ARBA" id="ARBA00022617"/>
    </source>
</evidence>
<dbReference type="InterPro" id="IPR009056">
    <property type="entry name" value="Cyt_c-like_dom"/>
</dbReference>
<evidence type="ECO:0000313" key="6">
    <source>
        <dbReference type="EMBL" id="QKE92841.1"/>
    </source>
</evidence>
<keyword evidence="2 4" id="KW-0479">Metal-binding</keyword>
<dbReference type="Pfam" id="PF13442">
    <property type="entry name" value="Cytochrome_CBB3"/>
    <property type="match status" value="1"/>
</dbReference>
<dbReference type="KEGG" id="lck:HN018_20715"/>
<dbReference type="GO" id="GO:0020037">
    <property type="term" value="F:heme binding"/>
    <property type="evidence" value="ECO:0007669"/>
    <property type="project" value="InterPro"/>
</dbReference>
<dbReference type="PANTHER" id="PTHR40394">
    <property type="entry name" value="LIPOPROTEIN-RELATED"/>
    <property type="match status" value="1"/>
</dbReference>
<feature type="domain" description="Cytochrome c" evidence="5">
    <location>
        <begin position="68"/>
        <end position="153"/>
    </location>
</feature>
<organism evidence="6 7">
    <name type="scientific">Lichenicola cladoniae</name>
    <dbReference type="NCBI Taxonomy" id="1484109"/>
    <lineage>
        <taxon>Bacteria</taxon>
        <taxon>Pseudomonadati</taxon>
        <taxon>Pseudomonadota</taxon>
        <taxon>Alphaproteobacteria</taxon>
        <taxon>Acetobacterales</taxon>
        <taxon>Acetobacteraceae</taxon>
        <taxon>Lichenicola</taxon>
    </lineage>
</organism>
<name>A0A6M8HXL1_9PROT</name>
<evidence type="ECO:0000313" key="7">
    <source>
        <dbReference type="Proteomes" id="UP000500767"/>
    </source>
</evidence>
<evidence type="ECO:0000256" key="3">
    <source>
        <dbReference type="ARBA" id="ARBA00023004"/>
    </source>
</evidence>
<protein>
    <submittedName>
        <fullName evidence="6">Cytochrome c</fullName>
    </submittedName>
</protein>
<evidence type="ECO:0000256" key="4">
    <source>
        <dbReference type="PROSITE-ProRule" id="PRU00433"/>
    </source>
</evidence>
<dbReference type="Proteomes" id="UP000500767">
    <property type="component" value="Chromosome"/>
</dbReference>
<sequence length="177" mass="19413">MTLLLLPVLALLPAGCKRHDMYSQGKAKTWDASRFFPNQQSMRLPPEGAVPVEEANPDVAQPPVATQAMLERGEQRFNIFCAPCHARSGDGDGMIVQRGFPHPPSFNGDRLRQASAQHFYDVITNGYGVMYSYGERVSSADRWAVIAYIRALQRSQGTPVSALTAQDHAALDAVPTQ</sequence>
<evidence type="ECO:0000256" key="2">
    <source>
        <dbReference type="ARBA" id="ARBA00022723"/>
    </source>
</evidence>
<dbReference type="PANTHER" id="PTHR40394:SF2">
    <property type="entry name" value="QUINOL:CYTOCHROME C OXIDOREDUCTASE MEMBRANE PROTEIN"/>
    <property type="match status" value="1"/>
</dbReference>
<dbReference type="AlphaFoldDB" id="A0A6M8HXL1"/>
<dbReference type="Gene3D" id="1.10.760.10">
    <property type="entry name" value="Cytochrome c-like domain"/>
    <property type="match status" value="1"/>
</dbReference>
<gene>
    <name evidence="6" type="ORF">HN018_20715</name>
</gene>
<evidence type="ECO:0000259" key="5">
    <source>
        <dbReference type="PROSITE" id="PS51007"/>
    </source>
</evidence>
<keyword evidence="3 4" id="KW-0408">Iron</keyword>
<dbReference type="PROSITE" id="PS51007">
    <property type="entry name" value="CYTC"/>
    <property type="match status" value="1"/>
</dbReference>
<accession>A0A6M8HXL1</accession>
<dbReference type="GO" id="GO:0046872">
    <property type="term" value="F:metal ion binding"/>
    <property type="evidence" value="ECO:0007669"/>
    <property type="project" value="UniProtKB-KW"/>
</dbReference>
<keyword evidence="7" id="KW-1185">Reference proteome</keyword>
<proteinExistence type="predicted"/>
<dbReference type="GO" id="GO:0009055">
    <property type="term" value="F:electron transfer activity"/>
    <property type="evidence" value="ECO:0007669"/>
    <property type="project" value="InterPro"/>
</dbReference>
<dbReference type="InterPro" id="IPR036909">
    <property type="entry name" value="Cyt_c-like_dom_sf"/>
</dbReference>